<feature type="domain" description="Lambda phage tail tube protein N-terminal" evidence="1">
    <location>
        <begin position="22"/>
        <end position="128"/>
    </location>
</feature>
<dbReference type="RefSeq" id="WP_147304450.1">
    <property type="nucleotide sequence ID" value="NZ_CP038196.1"/>
</dbReference>
<accession>A0A3D9XT71</accession>
<evidence type="ECO:0000259" key="1">
    <source>
        <dbReference type="Pfam" id="PF16461"/>
    </source>
</evidence>
<dbReference type="AlphaFoldDB" id="A0A3D9XT71"/>
<organism evidence="2 3">
    <name type="scientific">Paracoccus versutus</name>
    <name type="common">Thiobacillus versutus</name>
    <dbReference type="NCBI Taxonomy" id="34007"/>
    <lineage>
        <taxon>Bacteria</taxon>
        <taxon>Pseudomonadati</taxon>
        <taxon>Pseudomonadota</taxon>
        <taxon>Alphaproteobacteria</taxon>
        <taxon>Rhodobacterales</taxon>
        <taxon>Paracoccaceae</taxon>
        <taxon>Paracoccus</taxon>
    </lineage>
</organism>
<proteinExistence type="predicted"/>
<evidence type="ECO:0000313" key="2">
    <source>
        <dbReference type="EMBL" id="REF72313.1"/>
    </source>
</evidence>
<dbReference type="Pfam" id="PF16461">
    <property type="entry name" value="Phage_TTP_12"/>
    <property type="match status" value="1"/>
</dbReference>
<dbReference type="Proteomes" id="UP000256941">
    <property type="component" value="Unassembled WGS sequence"/>
</dbReference>
<gene>
    <name evidence="2" type="ORF">BDD41_0782</name>
</gene>
<dbReference type="Gene3D" id="4.10.410.40">
    <property type="match status" value="1"/>
</dbReference>
<dbReference type="EMBL" id="QTUJ01000001">
    <property type="protein sequence ID" value="REF72313.1"/>
    <property type="molecule type" value="Genomic_DNA"/>
</dbReference>
<dbReference type="InterPro" id="IPR032494">
    <property type="entry name" value="Phage_TTP_N"/>
</dbReference>
<protein>
    <recommendedName>
        <fullName evidence="1">Lambda phage tail tube protein N-terminal domain-containing protein</fullName>
    </recommendedName>
</protein>
<comment type="caution">
    <text evidence="2">The sequence shown here is derived from an EMBL/GenBank/DDBJ whole genome shotgun (WGS) entry which is preliminary data.</text>
</comment>
<evidence type="ECO:0000313" key="3">
    <source>
        <dbReference type="Proteomes" id="UP000256941"/>
    </source>
</evidence>
<name>A0A3D9XT71_PARVE</name>
<reference evidence="2 3" key="1">
    <citation type="submission" date="2018-08" db="EMBL/GenBank/DDBJ databases">
        <title>Genomic Encyclopedia of Archaeal and Bacterial Type Strains, Phase II (KMG-II): from individual species to whole genera.</title>
        <authorList>
            <person name="Goeker M."/>
        </authorList>
    </citation>
    <scope>NUCLEOTIDE SEQUENCE [LARGE SCALE GENOMIC DNA]</scope>
    <source>
        <strain evidence="2 3">DSM 17099</strain>
    </source>
</reference>
<sequence length="139" mass="14814">MPDGMLGYGATVRIGRGATPAFTELELIGDLTLPDEQVDEVEVTHMKSPGRRRQFIAGLIDSGEITIPMNYIPDSPTDVLLRSIKASGEEVILEITLAGAEDPESFSAFLKGYGRSAPIGDKMTAEATFRLSAQIVSGG</sequence>